<keyword evidence="10 15" id="KW-0238">DNA-binding</keyword>
<dbReference type="SUPFAM" id="SSF52540">
    <property type="entry name" value="P-loop containing nucleoside triphosphate hydrolases"/>
    <property type="match status" value="1"/>
</dbReference>
<keyword evidence="7 15" id="KW-0269">Exonuclease</keyword>
<comment type="cofactor">
    <cofactor evidence="15">
        <name>Mg(2+)</name>
        <dbReference type="ChEBI" id="CHEBI:18420"/>
    </cofactor>
    <text evidence="15">Binds 1 Mg(2+) ion per subunit.</text>
</comment>
<evidence type="ECO:0000256" key="12">
    <source>
        <dbReference type="ARBA" id="ARBA00023235"/>
    </source>
</evidence>
<evidence type="ECO:0000256" key="3">
    <source>
        <dbReference type="ARBA" id="ARBA00022741"/>
    </source>
</evidence>
<dbReference type="Pfam" id="PF00580">
    <property type="entry name" value="UvrD-helicase"/>
    <property type="match status" value="1"/>
</dbReference>
<comment type="miscellaneous">
    <text evidence="15">In the RecBCD complex, RecB has a slow 3'-5' helicase, an exonuclease activity and loads RecA onto ssDNA, RecD has a fast 5'-3' helicase activity, while RecC stimulates the ATPase and processivity of the RecB helicase and contributes to recognition of the Chi site.</text>
</comment>
<evidence type="ECO:0000256" key="2">
    <source>
        <dbReference type="ARBA" id="ARBA00022723"/>
    </source>
</evidence>
<feature type="region of interest" description="Disordered" evidence="17">
    <location>
        <begin position="958"/>
        <end position="980"/>
    </location>
</feature>
<evidence type="ECO:0000256" key="16">
    <source>
        <dbReference type="PROSITE-ProRule" id="PRU00560"/>
    </source>
</evidence>
<evidence type="ECO:0000256" key="7">
    <source>
        <dbReference type="ARBA" id="ARBA00022839"/>
    </source>
</evidence>
<evidence type="ECO:0000256" key="17">
    <source>
        <dbReference type="SAM" id="MobiDB-lite"/>
    </source>
</evidence>
<dbReference type="GO" id="GO:0005829">
    <property type="term" value="C:cytosol"/>
    <property type="evidence" value="ECO:0007669"/>
    <property type="project" value="TreeGrafter"/>
</dbReference>
<keyword evidence="5 15" id="KW-0378">Hydrolase</keyword>
<dbReference type="InterPro" id="IPR014017">
    <property type="entry name" value="DNA_helicase_UvrD-like_C"/>
</dbReference>
<keyword evidence="12 15" id="KW-0413">Isomerase</keyword>
<dbReference type="PROSITE" id="PS51198">
    <property type="entry name" value="UVRD_HELICASE_ATP_BIND"/>
    <property type="match status" value="1"/>
</dbReference>
<dbReference type="EC" id="3.1.11.5" evidence="15"/>
<keyword evidence="4 15" id="KW-0227">DNA damage</keyword>
<feature type="active site" description="For nuclease activity" evidence="15">
    <location>
        <position position="1148"/>
    </location>
</feature>
<dbReference type="RefSeq" id="WP_011098197.1">
    <property type="nucleotide sequence ID" value="NC_010577.1"/>
</dbReference>
<evidence type="ECO:0000256" key="11">
    <source>
        <dbReference type="ARBA" id="ARBA00023204"/>
    </source>
</evidence>
<organism evidence="20 21">
    <name type="scientific">Xylella fastidiosa (strain M23)</name>
    <dbReference type="NCBI Taxonomy" id="405441"/>
    <lineage>
        <taxon>Bacteria</taxon>
        <taxon>Pseudomonadati</taxon>
        <taxon>Pseudomonadota</taxon>
        <taxon>Gammaproteobacteria</taxon>
        <taxon>Lysobacterales</taxon>
        <taxon>Lysobacteraceae</taxon>
        <taxon>Xylella</taxon>
    </lineage>
</organism>
<dbReference type="PANTHER" id="PTHR11070:SF23">
    <property type="entry name" value="RECBCD ENZYME SUBUNIT RECB"/>
    <property type="match status" value="1"/>
</dbReference>
<protein>
    <recommendedName>
        <fullName evidence="15">RecBCD enzyme subunit RecB</fullName>
        <ecNumber evidence="15">3.1.11.5</ecNumber>
        <ecNumber evidence="15">5.6.2.4</ecNumber>
    </recommendedName>
    <alternativeName>
        <fullName evidence="15">DNA 3'-5' helicase subunit RecB</fullName>
    </alternativeName>
    <alternativeName>
        <fullName evidence="15">Exonuclease V subunit RecB</fullName>
        <shortName evidence="15">ExoV subunit RecB</shortName>
    </alternativeName>
    <alternativeName>
        <fullName evidence="15">Helicase/nuclease RecBCD subunit RecB</fullName>
    </alternativeName>
</protein>
<dbReference type="KEGG" id="xfn:XfasM23_1746"/>
<dbReference type="GO" id="GO:0016887">
    <property type="term" value="F:ATP hydrolysis activity"/>
    <property type="evidence" value="ECO:0007669"/>
    <property type="project" value="RHEA"/>
</dbReference>
<feature type="binding site" evidence="15">
    <location>
        <position position="1148"/>
    </location>
    <ligand>
        <name>Mg(2+)</name>
        <dbReference type="ChEBI" id="CHEBI:18420"/>
    </ligand>
</feature>
<comment type="subunit">
    <text evidence="15">Heterotrimer of RecB, RecC and RecD. All subunits contribute to DNA-binding. Interacts with RecA.</text>
</comment>
<dbReference type="Gene3D" id="3.90.320.10">
    <property type="match status" value="1"/>
</dbReference>
<dbReference type="InterPro" id="IPR011604">
    <property type="entry name" value="PDDEXK-like_dom_sf"/>
</dbReference>
<comment type="catalytic activity">
    <reaction evidence="13 15">
        <text>Couples ATP hydrolysis with the unwinding of duplex DNA by translocating in the 3'-5' direction.</text>
        <dbReference type="EC" id="5.6.2.4"/>
    </reaction>
</comment>
<comment type="domain">
    <text evidence="15">The N-terminal DNA-binding domain is a ssDNA-dependent ATPase and has ATP-dependent 3'-5' helicase function. This domain interacts with RecC.</text>
</comment>
<sequence length="1243" mass="137431">MNTPHDPYLTLPLHGVRLIEASAGTGKTFTMATLVTRLVVERGWRIGHILAVTFTEAATQELRTRIRERLILAARLVPQAAELPVPLPSAQPQMSHPTPHPQDAPRITPGVTNSASPEPPDVVLTLQILRTHLAATDETPHALHSRLQQAADEIDLAAIFTIHGFCTRVLREHALHTGQSFIPPTLLASDRDLLHELAADIWRQEIADPEAIQDLIHLWPAGAPMLAQDLTDLLYQPHLSPAPSLAAPVVLPDAALAVAETTLRHLWQTEGAALRSALHTALEEGVLNKKSYKADALNDLWDWMERWSLAPNAYPEPHPKLQTLTVAALQAGTNKQGAGRSPNSPVSEAVQHYLDALTSIETARAQHRLRRLHRLRAAARLRLTALKRQRRVQTYDDLIQRVAQALDGPHRLALVRSLRQQYRMALVDEFQDTDVAQWRIFHHVFGDTEHAHTADLTPALFLIGDPKQAIYGFRGGDVHTYLAAAARAERAPPLERNFRSRPLLLRAIEALYTQAGDAAFLTPGIAFHPVQPGTHCRDTDLSNAGVPAPALQVWQAPPPLDSTAKGKPKPWNADAARALCTDACVHAIHQWLADAQTGRALLDGRPVGAGDIAVLVRSHREATLMQQALARAGIPAVAAGKRSLLTTDEANEALALLLALLHSADEGRLRTALSTVLVGLTAETIATFDHDSVASRHWQRQALHWRERLHSGGPLGLLTDLCALHAARLLSLFDGERRLSNYLQLGELLQQVHLRALGLHGLVDWLARRIAEAKNDDETQLLRLESDARRVQIVTLHKSKGLEYPLVFLPYVAIGRSHAGPGRYCVVHDAQQGRCLHWCLDKQAPEWQRAETAWKQEQRAEEARLLYVGLTRAKHALWIATGTFYQTERTALWPLLGDPQAVPAQPGIVFDTAVPPAILPRLTPEQPHSVPPARTAQRGALLSDWWVYSFTQLAHAKAEPAPDGGRRIAEPLTGGQDEPAWPQDAIQQPLPGSEVPADPRFTGIRFGVALHEVFERTDFLAWSTWRANVPVPATERGVLLQALRGSGYVAEDVEAGIALLTPLVGHTLTSVLPEGVRLCDVPTTERRPEIEFQFVIQATAVDALLALLHDHGLLQQRQSFGMRRRLEGLMTGMIDLIYRHAGRWYVLDYKSNRLPDYTPAHLSVAMTDSEYDLQALIYTVALHRWLRFRLRDAYDYARDMGGIRYLFCRGMDATRPNAAGVYTQSFAPALIEAVDAMFSGVCP</sequence>
<reference evidence="20 21" key="1">
    <citation type="journal article" date="2010" name="J. Bacteriol.">
        <title>Whole genome sequences of two Xylella fastidiosa strains (M12 and M23) causing almond leaf scorch disease in California.</title>
        <authorList>
            <person name="Chen J."/>
            <person name="Xie G."/>
            <person name="Han S."/>
            <person name="Chertkov O."/>
            <person name="Sims D."/>
            <person name="Civerolo E.L."/>
        </authorList>
    </citation>
    <scope>NUCLEOTIDE SEQUENCE [LARGE SCALE GENOMIC DNA]</scope>
    <source>
        <strain evidence="20 21">M23</strain>
    </source>
</reference>
<keyword evidence="3 15" id="KW-0547">Nucleotide-binding</keyword>
<dbReference type="GO" id="GO:0003677">
    <property type="term" value="F:DNA binding"/>
    <property type="evidence" value="ECO:0007669"/>
    <property type="project" value="UniProtKB-UniRule"/>
</dbReference>
<evidence type="ECO:0000259" key="19">
    <source>
        <dbReference type="PROSITE" id="PS51217"/>
    </source>
</evidence>
<feature type="binding site" evidence="15">
    <location>
        <position position="1011"/>
    </location>
    <ligand>
        <name>Mg(2+)</name>
        <dbReference type="ChEBI" id="CHEBI:18420"/>
    </ligand>
</feature>
<evidence type="ECO:0000256" key="14">
    <source>
        <dbReference type="ARBA" id="ARBA00048988"/>
    </source>
</evidence>
<dbReference type="EC" id="5.6.2.4" evidence="15"/>
<dbReference type="Pfam" id="PF12705">
    <property type="entry name" value="PDDEXK_1"/>
    <property type="match status" value="1"/>
</dbReference>
<keyword evidence="6 15" id="KW-0347">Helicase</keyword>
<dbReference type="InterPro" id="IPR011335">
    <property type="entry name" value="Restrct_endonuc-II-like"/>
</dbReference>
<evidence type="ECO:0000256" key="8">
    <source>
        <dbReference type="ARBA" id="ARBA00022840"/>
    </source>
</evidence>
<dbReference type="PROSITE" id="PS51217">
    <property type="entry name" value="UVRD_HELICASE_CTER"/>
    <property type="match status" value="1"/>
</dbReference>
<feature type="domain" description="UvrD-like helicase ATP-binding" evidence="18">
    <location>
        <begin position="1"/>
        <end position="501"/>
    </location>
</feature>
<dbReference type="EMBL" id="CP001011">
    <property type="protein sequence ID" value="ACB93150.1"/>
    <property type="molecule type" value="Genomic_DNA"/>
</dbReference>
<dbReference type="GO" id="GO:0043138">
    <property type="term" value="F:3'-5' DNA helicase activity"/>
    <property type="evidence" value="ECO:0007669"/>
    <property type="project" value="UniProtKB-UniRule"/>
</dbReference>
<dbReference type="HAMAP" id="MF_01485">
    <property type="entry name" value="RecB"/>
    <property type="match status" value="1"/>
</dbReference>
<feature type="region of interest" description="Disordered" evidence="17">
    <location>
        <begin position="86"/>
        <end position="117"/>
    </location>
</feature>
<comment type="function">
    <text evidence="15">A helicase/nuclease that prepares dsDNA breaks (DSB) for recombinational DNA repair. Binds to DSBs and unwinds DNA via a highly rapid and processive ATP-dependent bidirectional helicase activity. Unwinds dsDNA until it encounters a Chi (crossover hotspot instigator) sequence from the 3' direction. Cuts ssDNA a few nucleotides 3' to the Chi site. The properties and activities of the enzyme are changed at Chi. The Chi-altered holoenzyme produces a long 3'-ssDNA overhang and facilitates RecA-binding to the ssDNA for homologous DNA recombination and repair. Holoenzyme degrades any linearized DNA that is unable to undergo homologous recombination. In the holoenzyme this subunit contributes ATPase, 3'-5' helicase, exonuclease activity and loads RecA onto ssDNA.</text>
</comment>
<evidence type="ECO:0000256" key="10">
    <source>
        <dbReference type="ARBA" id="ARBA00023125"/>
    </source>
</evidence>
<keyword evidence="1 15" id="KW-0540">Nuclease</keyword>
<comment type="catalytic activity">
    <reaction evidence="14 15">
        <text>ATP + H2O = ADP + phosphate + H(+)</text>
        <dbReference type="Rhea" id="RHEA:13065"/>
        <dbReference type="ChEBI" id="CHEBI:15377"/>
        <dbReference type="ChEBI" id="CHEBI:15378"/>
        <dbReference type="ChEBI" id="CHEBI:30616"/>
        <dbReference type="ChEBI" id="CHEBI:43474"/>
        <dbReference type="ChEBI" id="CHEBI:456216"/>
        <dbReference type="EC" id="5.6.2.4"/>
    </reaction>
</comment>
<evidence type="ECO:0000313" key="21">
    <source>
        <dbReference type="Proteomes" id="UP000001698"/>
    </source>
</evidence>
<evidence type="ECO:0000256" key="1">
    <source>
        <dbReference type="ARBA" id="ARBA00022722"/>
    </source>
</evidence>
<gene>
    <name evidence="15" type="primary">recB</name>
    <name evidence="20" type="ordered locus">XfasM23_1746</name>
</gene>
<evidence type="ECO:0000256" key="13">
    <source>
        <dbReference type="ARBA" id="ARBA00034617"/>
    </source>
</evidence>
<evidence type="ECO:0000256" key="4">
    <source>
        <dbReference type="ARBA" id="ARBA00022763"/>
    </source>
</evidence>
<keyword evidence="2 15" id="KW-0479">Metal-binding</keyword>
<name>B2I7Y5_XYLF2</name>
<feature type="region of interest" description="DNA-binding and helicase activity, interacts with RecC" evidence="15">
    <location>
        <begin position="1"/>
        <end position="901"/>
    </location>
</feature>
<dbReference type="AlphaFoldDB" id="B2I7Y5"/>
<comment type="similarity">
    <text evidence="15">Belongs to the helicase family. UvrD subfamily.</text>
</comment>
<dbReference type="Gene3D" id="3.40.50.300">
    <property type="entry name" value="P-loop containing nucleotide triphosphate hydrolases"/>
    <property type="match status" value="3"/>
</dbReference>
<evidence type="ECO:0000256" key="5">
    <source>
        <dbReference type="ARBA" id="ARBA00022801"/>
    </source>
</evidence>
<evidence type="ECO:0000313" key="20">
    <source>
        <dbReference type="EMBL" id="ACB93150.1"/>
    </source>
</evidence>
<evidence type="ECO:0000256" key="6">
    <source>
        <dbReference type="ARBA" id="ARBA00022806"/>
    </source>
</evidence>
<dbReference type="InterPro" id="IPR027417">
    <property type="entry name" value="P-loop_NTPase"/>
</dbReference>
<proteinExistence type="inferred from homology"/>
<dbReference type="Gene3D" id="1.10.486.10">
    <property type="entry name" value="PCRA, domain 4"/>
    <property type="match status" value="1"/>
</dbReference>
<evidence type="ECO:0000256" key="9">
    <source>
        <dbReference type="ARBA" id="ARBA00022842"/>
    </source>
</evidence>
<accession>B2I7Y5</accession>
<dbReference type="InterPro" id="IPR004586">
    <property type="entry name" value="RecB"/>
</dbReference>
<dbReference type="InterPro" id="IPR038726">
    <property type="entry name" value="PDDEXK_AddAB-type"/>
</dbReference>
<evidence type="ECO:0000259" key="18">
    <source>
        <dbReference type="PROSITE" id="PS51198"/>
    </source>
</evidence>
<dbReference type="CDD" id="cd22352">
    <property type="entry name" value="RecB_C-like"/>
    <property type="match status" value="1"/>
</dbReference>
<comment type="domain">
    <text evidence="15">The C-terminal domain has nuclease activity and interacts with RecD. It interacts with RecA, facilitating its loading onto ssDNA.</text>
</comment>
<dbReference type="InterPro" id="IPR000212">
    <property type="entry name" value="DNA_helicase_UvrD/REP"/>
</dbReference>
<dbReference type="GO" id="GO:0000287">
    <property type="term" value="F:magnesium ion binding"/>
    <property type="evidence" value="ECO:0007669"/>
    <property type="project" value="UniProtKB-UniRule"/>
</dbReference>
<feature type="binding site" evidence="16">
    <location>
        <begin position="21"/>
        <end position="28"/>
    </location>
    <ligand>
        <name>ATP</name>
        <dbReference type="ChEBI" id="CHEBI:30616"/>
    </ligand>
</feature>
<keyword evidence="9 15" id="KW-0460">Magnesium</keyword>
<dbReference type="GO" id="GO:0008854">
    <property type="term" value="F:exodeoxyribonuclease V activity"/>
    <property type="evidence" value="ECO:0007669"/>
    <property type="project" value="UniProtKB-EC"/>
</dbReference>
<dbReference type="GO" id="GO:0000724">
    <property type="term" value="P:double-strand break repair via homologous recombination"/>
    <property type="evidence" value="ECO:0007669"/>
    <property type="project" value="UniProtKB-UniRule"/>
</dbReference>
<dbReference type="Proteomes" id="UP000001698">
    <property type="component" value="Chromosome"/>
</dbReference>
<feature type="region of interest" description="Nuclease activity, interacts with RecD and RecA" evidence="15">
    <location>
        <begin position="944"/>
        <end position="1243"/>
    </location>
</feature>
<keyword evidence="11 15" id="KW-0234">DNA repair</keyword>
<feature type="domain" description="UvrD-like helicase C-terminal" evidence="19">
    <location>
        <begin position="548"/>
        <end position="801"/>
    </location>
</feature>
<dbReference type="PANTHER" id="PTHR11070">
    <property type="entry name" value="UVRD / RECB / PCRA DNA HELICASE FAMILY MEMBER"/>
    <property type="match status" value="1"/>
</dbReference>
<dbReference type="HOGENOM" id="CLU_001114_6_0_6"/>
<dbReference type="InterPro" id="IPR014016">
    <property type="entry name" value="UvrD-like_ATP-bd"/>
</dbReference>
<comment type="catalytic activity">
    <reaction evidence="15">
        <text>Exonucleolytic cleavage (in the presence of ATP) in either 5'- to 3'- or 3'- to 5'-direction to yield 5'-phosphooligonucleotides.</text>
        <dbReference type="EC" id="3.1.11.5"/>
    </reaction>
</comment>
<feature type="binding site" evidence="15">
    <location>
        <position position="1135"/>
    </location>
    <ligand>
        <name>Mg(2+)</name>
        <dbReference type="ChEBI" id="CHEBI:18420"/>
    </ligand>
</feature>
<evidence type="ECO:0000256" key="15">
    <source>
        <dbReference type="HAMAP-Rule" id="MF_01485"/>
    </source>
</evidence>
<dbReference type="GO" id="GO:0005524">
    <property type="term" value="F:ATP binding"/>
    <property type="evidence" value="ECO:0007669"/>
    <property type="project" value="UniProtKB-UniRule"/>
</dbReference>
<keyword evidence="8 15" id="KW-0067">ATP-binding</keyword>
<dbReference type="GO" id="GO:0009338">
    <property type="term" value="C:exodeoxyribonuclease V complex"/>
    <property type="evidence" value="ECO:0007669"/>
    <property type="project" value="TreeGrafter"/>
</dbReference>
<feature type="compositionally biased region" description="Basic and acidic residues" evidence="17">
    <location>
        <begin position="958"/>
        <end position="969"/>
    </location>
</feature>
<dbReference type="SUPFAM" id="SSF52980">
    <property type="entry name" value="Restriction endonuclease-like"/>
    <property type="match status" value="1"/>
</dbReference>
<dbReference type="Pfam" id="PF13361">
    <property type="entry name" value="UvrD_C"/>
    <property type="match status" value="2"/>
</dbReference>